<dbReference type="Proteomes" id="UP001057877">
    <property type="component" value="Chromosome"/>
</dbReference>
<dbReference type="RefSeq" id="WP_258385344.1">
    <property type="nucleotide sequence ID" value="NZ_CP091430.1"/>
</dbReference>
<keyword evidence="3" id="KW-1185">Reference proteome</keyword>
<evidence type="ECO:0000313" key="2">
    <source>
        <dbReference type="EMBL" id="UVI29255.1"/>
    </source>
</evidence>
<proteinExistence type="inferred from homology"/>
<evidence type="ECO:0000313" key="3">
    <source>
        <dbReference type="Proteomes" id="UP001057877"/>
    </source>
</evidence>
<dbReference type="PANTHER" id="PTHR11786:SF0">
    <property type="entry name" value="ARYLAMINE N-ACETYLTRANSFERASE 4-RELATED"/>
    <property type="match status" value="1"/>
</dbReference>
<evidence type="ECO:0000256" key="1">
    <source>
        <dbReference type="ARBA" id="ARBA00006547"/>
    </source>
</evidence>
<dbReference type="EMBL" id="CP091430">
    <property type="protein sequence ID" value="UVI29255.1"/>
    <property type="molecule type" value="Genomic_DNA"/>
</dbReference>
<accession>A0ABY5S6P2</accession>
<dbReference type="Gene3D" id="3.30.2140.10">
    <property type="entry name" value="Arylamine N-acetyltransferase"/>
    <property type="match status" value="1"/>
</dbReference>
<comment type="similarity">
    <text evidence="1">Belongs to the arylamine N-acetyltransferase family.</text>
</comment>
<gene>
    <name evidence="2" type="ORF">L1F29_28115</name>
</gene>
<dbReference type="InterPro" id="IPR001447">
    <property type="entry name" value="Arylamine_N-AcTrfase"/>
</dbReference>
<reference evidence="2" key="1">
    <citation type="submission" date="2022-01" db="EMBL/GenBank/DDBJ databases">
        <title>Paenibacillus spongiae sp. nov., isolated from marine sponge.</title>
        <authorList>
            <person name="Li Z."/>
            <person name="Zhang M."/>
        </authorList>
    </citation>
    <scope>NUCLEOTIDE SEQUENCE</scope>
    <source>
        <strain evidence="2">PHS-Z3</strain>
    </source>
</reference>
<dbReference type="PANTHER" id="PTHR11786">
    <property type="entry name" value="N-HYDROXYARYLAMINE O-ACETYLTRANSFERASE"/>
    <property type="match status" value="1"/>
</dbReference>
<dbReference type="Gene3D" id="2.40.128.150">
    <property type="entry name" value="Cysteine proteinases"/>
    <property type="match status" value="1"/>
</dbReference>
<name>A0ABY5S6P2_9BACL</name>
<sequence>MLTAEEIKAYLHRIGICDIESPTRSFLFALHRAHVTNVPWETVDIYAGRSVSIDVNASIAHILRGRSGYCFHLNGAFSILLRALGYQVFLHRAGVQPRGEDPRINSFHVGMTVNLLNEAGEKEIWIADVGLGDMPYEPLPLKAGEYLQGPFLYKVAASSVAPNGWRLEHDPTASFVGVDVAPEVVHDMGTFRTNHEYYSISADSPWMNVFLVRQRNAVGSFELRGCMLSERNSSGIVKSELQFKTQWLDALGDIFGERLVDYDSIERDALWKRVYRSHEEWKKTNMK</sequence>
<dbReference type="Pfam" id="PF00797">
    <property type="entry name" value="Acetyltransf_2"/>
    <property type="match status" value="1"/>
</dbReference>
<dbReference type="InterPro" id="IPR038765">
    <property type="entry name" value="Papain-like_cys_pep_sf"/>
</dbReference>
<dbReference type="SUPFAM" id="SSF54001">
    <property type="entry name" value="Cysteine proteinases"/>
    <property type="match status" value="1"/>
</dbReference>
<protein>
    <submittedName>
        <fullName evidence="2">Arylamine N-acetyltransferase</fullName>
    </submittedName>
</protein>
<organism evidence="2 3">
    <name type="scientific">Paenibacillus spongiae</name>
    <dbReference type="NCBI Taxonomy" id="2909671"/>
    <lineage>
        <taxon>Bacteria</taxon>
        <taxon>Bacillati</taxon>
        <taxon>Bacillota</taxon>
        <taxon>Bacilli</taxon>
        <taxon>Bacillales</taxon>
        <taxon>Paenibacillaceae</taxon>
        <taxon>Paenibacillus</taxon>
    </lineage>
</organism>